<keyword evidence="2" id="KW-1185">Reference proteome</keyword>
<reference evidence="2" key="1">
    <citation type="journal article" date="2019" name="Int. J. Syst. Evol. Microbiol.">
        <title>The Global Catalogue of Microorganisms (GCM) 10K type strain sequencing project: providing services to taxonomists for standard genome sequencing and annotation.</title>
        <authorList>
            <consortium name="The Broad Institute Genomics Platform"/>
            <consortium name="The Broad Institute Genome Sequencing Center for Infectious Disease"/>
            <person name="Wu L."/>
            <person name="Ma J."/>
        </authorList>
    </citation>
    <scope>NUCLEOTIDE SEQUENCE [LARGE SCALE GENOMIC DNA]</scope>
    <source>
        <strain evidence="2">JCM 6921</strain>
    </source>
</reference>
<organism evidence="1 2">
    <name type="scientific">Streptomyces glaucosporus</name>
    <dbReference type="NCBI Taxonomy" id="284044"/>
    <lineage>
        <taxon>Bacteria</taxon>
        <taxon>Bacillati</taxon>
        <taxon>Actinomycetota</taxon>
        <taxon>Actinomycetes</taxon>
        <taxon>Kitasatosporales</taxon>
        <taxon>Streptomycetaceae</taxon>
        <taxon>Streptomyces</taxon>
    </lineage>
</organism>
<dbReference type="EMBL" id="BAAATJ010000005">
    <property type="protein sequence ID" value="GAA2393311.1"/>
    <property type="molecule type" value="Genomic_DNA"/>
</dbReference>
<sequence>MAAAVVGRVAASTVNAVIVARRARTAGRGAVRGPLICCSARVVRASGDGEGRVRAGPRAPGRGCRPDAREPFADYGLEPTIFGMVPVPATFTA</sequence>
<gene>
    <name evidence="1" type="ORF">GCM10010420_17710</name>
</gene>
<evidence type="ECO:0000313" key="2">
    <source>
        <dbReference type="Proteomes" id="UP001500058"/>
    </source>
</evidence>
<proteinExistence type="predicted"/>
<evidence type="ECO:0000313" key="1">
    <source>
        <dbReference type="EMBL" id="GAA2393311.1"/>
    </source>
</evidence>
<evidence type="ECO:0008006" key="3">
    <source>
        <dbReference type="Google" id="ProtNLM"/>
    </source>
</evidence>
<accession>A0ABP5V2Z5</accession>
<protein>
    <recommendedName>
        <fullName evidence="3">Secreted protein</fullName>
    </recommendedName>
</protein>
<comment type="caution">
    <text evidence="1">The sequence shown here is derived from an EMBL/GenBank/DDBJ whole genome shotgun (WGS) entry which is preliminary data.</text>
</comment>
<name>A0ABP5V2Z5_9ACTN</name>
<dbReference type="Proteomes" id="UP001500058">
    <property type="component" value="Unassembled WGS sequence"/>
</dbReference>